<keyword evidence="4 7" id="KW-0812">Transmembrane</keyword>
<dbReference type="InterPro" id="IPR045621">
    <property type="entry name" value="BPD_transp_1_N"/>
</dbReference>
<dbReference type="PANTHER" id="PTHR43163">
    <property type="entry name" value="DIPEPTIDE TRANSPORT SYSTEM PERMEASE PROTEIN DPPB-RELATED"/>
    <property type="match status" value="1"/>
</dbReference>
<name>A0A521EJC9_9RHOB</name>
<evidence type="ECO:0000256" key="2">
    <source>
        <dbReference type="ARBA" id="ARBA00022448"/>
    </source>
</evidence>
<keyword evidence="5 7" id="KW-1133">Transmembrane helix</keyword>
<keyword evidence="6 7" id="KW-0472">Membrane</keyword>
<feature type="transmembrane region" description="Helical" evidence="7">
    <location>
        <begin position="235"/>
        <end position="261"/>
    </location>
</feature>
<feature type="transmembrane region" description="Helical" evidence="7">
    <location>
        <begin position="174"/>
        <end position="194"/>
    </location>
</feature>
<evidence type="ECO:0000256" key="4">
    <source>
        <dbReference type="ARBA" id="ARBA00022692"/>
    </source>
</evidence>
<gene>
    <name evidence="9" type="ORF">SAMN06265380_11195</name>
</gene>
<comment type="similarity">
    <text evidence="7">Belongs to the binding-protein-dependent transport system permease family.</text>
</comment>
<proteinExistence type="inferred from homology"/>
<feature type="transmembrane region" description="Helical" evidence="7">
    <location>
        <begin position="131"/>
        <end position="154"/>
    </location>
</feature>
<dbReference type="OrthoDB" id="9807402at2"/>
<dbReference type="Proteomes" id="UP000319555">
    <property type="component" value="Unassembled WGS sequence"/>
</dbReference>
<dbReference type="PANTHER" id="PTHR43163:SF6">
    <property type="entry name" value="DIPEPTIDE TRANSPORT SYSTEM PERMEASE PROTEIN DPPB-RELATED"/>
    <property type="match status" value="1"/>
</dbReference>
<feature type="transmembrane region" description="Helical" evidence="7">
    <location>
        <begin position="12"/>
        <end position="30"/>
    </location>
</feature>
<dbReference type="CDD" id="cd06261">
    <property type="entry name" value="TM_PBP2"/>
    <property type="match status" value="1"/>
</dbReference>
<dbReference type="PROSITE" id="PS50928">
    <property type="entry name" value="ABC_TM1"/>
    <property type="match status" value="1"/>
</dbReference>
<evidence type="ECO:0000313" key="9">
    <source>
        <dbReference type="EMBL" id="SMO84039.1"/>
    </source>
</evidence>
<keyword evidence="10" id="KW-1185">Reference proteome</keyword>
<evidence type="ECO:0000313" key="10">
    <source>
        <dbReference type="Proteomes" id="UP000319555"/>
    </source>
</evidence>
<evidence type="ECO:0000259" key="8">
    <source>
        <dbReference type="PROSITE" id="PS50928"/>
    </source>
</evidence>
<dbReference type="EMBL" id="FXTE01000011">
    <property type="protein sequence ID" value="SMO84039.1"/>
    <property type="molecule type" value="Genomic_DNA"/>
</dbReference>
<keyword evidence="2 7" id="KW-0813">Transport</keyword>
<dbReference type="InterPro" id="IPR035906">
    <property type="entry name" value="MetI-like_sf"/>
</dbReference>
<evidence type="ECO:0000256" key="3">
    <source>
        <dbReference type="ARBA" id="ARBA00022475"/>
    </source>
</evidence>
<protein>
    <submittedName>
        <fullName evidence="9">Peptide/nickel transport system permease protein</fullName>
    </submittedName>
</protein>
<dbReference type="GO" id="GO:0005886">
    <property type="term" value="C:plasma membrane"/>
    <property type="evidence" value="ECO:0007669"/>
    <property type="project" value="UniProtKB-SubCell"/>
</dbReference>
<comment type="subcellular location">
    <subcellularLocation>
        <location evidence="1 7">Cell membrane</location>
        <topology evidence="1 7">Multi-pass membrane protein</topology>
    </subcellularLocation>
</comment>
<evidence type="ECO:0000256" key="5">
    <source>
        <dbReference type="ARBA" id="ARBA00022989"/>
    </source>
</evidence>
<reference evidence="9 10" key="1">
    <citation type="submission" date="2017-05" db="EMBL/GenBank/DDBJ databases">
        <authorList>
            <person name="Varghese N."/>
            <person name="Submissions S."/>
        </authorList>
    </citation>
    <scope>NUCLEOTIDE SEQUENCE [LARGE SCALE GENOMIC DNA]</scope>
    <source>
        <strain evidence="9 10">DSM 28009</strain>
    </source>
</reference>
<feature type="domain" description="ABC transmembrane type-1" evidence="8">
    <location>
        <begin position="95"/>
        <end position="300"/>
    </location>
</feature>
<keyword evidence="3" id="KW-1003">Cell membrane</keyword>
<accession>A0A521EJC9</accession>
<feature type="transmembrane region" description="Helical" evidence="7">
    <location>
        <begin position="281"/>
        <end position="307"/>
    </location>
</feature>
<dbReference type="SUPFAM" id="SSF161098">
    <property type="entry name" value="MetI-like"/>
    <property type="match status" value="1"/>
</dbReference>
<dbReference type="AlphaFoldDB" id="A0A521EJC9"/>
<evidence type="ECO:0000256" key="6">
    <source>
        <dbReference type="ARBA" id="ARBA00023136"/>
    </source>
</evidence>
<dbReference type="RefSeq" id="WP_142638850.1">
    <property type="nucleotide sequence ID" value="NZ_FXTE01000011.1"/>
</dbReference>
<sequence>MYRIILTRLAQGLLTLLLASIIIFGATEILPGDVAEAILGQSRTEESLAALREEMGLNRPAVVRYLDWLGGMIQGDLGTSLATKRPVADMIESRMWNTLRLALLAAAISVPMSLALGLWSAMRAGGRIDKTLAMTTLALIAVPEFFIGLILMKVFAVELKWLSASANTRPYFDFWQNVRALALPVATLSFAVLAHMMRMTRSSVINIFTSPYLEMAALKGLPKRRLVLRHALPNALSPIFTVIALNLSYMVSGVIIVETVFGVPGLTRLLVDGVTLRDIPLIQACAMIFGTVYILLNLLADVLSIMANPRLRYPK</sequence>
<dbReference type="Pfam" id="PF19300">
    <property type="entry name" value="BPD_transp_1_N"/>
    <property type="match status" value="1"/>
</dbReference>
<dbReference type="Pfam" id="PF00528">
    <property type="entry name" value="BPD_transp_1"/>
    <property type="match status" value="1"/>
</dbReference>
<evidence type="ECO:0000256" key="1">
    <source>
        <dbReference type="ARBA" id="ARBA00004651"/>
    </source>
</evidence>
<feature type="transmembrane region" description="Helical" evidence="7">
    <location>
        <begin position="99"/>
        <end position="119"/>
    </location>
</feature>
<dbReference type="Gene3D" id="1.10.3720.10">
    <property type="entry name" value="MetI-like"/>
    <property type="match status" value="1"/>
</dbReference>
<dbReference type="InterPro" id="IPR000515">
    <property type="entry name" value="MetI-like"/>
</dbReference>
<organism evidence="9 10">
    <name type="scientific">Ruegeria faecimaris</name>
    <dbReference type="NCBI Taxonomy" id="686389"/>
    <lineage>
        <taxon>Bacteria</taxon>
        <taxon>Pseudomonadati</taxon>
        <taxon>Pseudomonadota</taxon>
        <taxon>Alphaproteobacteria</taxon>
        <taxon>Rhodobacterales</taxon>
        <taxon>Roseobacteraceae</taxon>
        <taxon>Ruegeria</taxon>
    </lineage>
</organism>
<evidence type="ECO:0000256" key="7">
    <source>
        <dbReference type="RuleBase" id="RU363032"/>
    </source>
</evidence>
<dbReference type="GO" id="GO:0055085">
    <property type="term" value="P:transmembrane transport"/>
    <property type="evidence" value="ECO:0007669"/>
    <property type="project" value="InterPro"/>
</dbReference>